<keyword evidence="2" id="KW-1185">Reference proteome</keyword>
<evidence type="ECO:0000313" key="2">
    <source>
        <dbReference type="Proteomes" id="UP001354227"/>
    </source>
</evidence>
<dbReference type="Pfam" id="PF05954">
    <property type="entry name" value="Phage_GPD"/>
    <property type="match status" value="1"/>
</dbReference>
<name>A0ABU7HGU5_9PSED</name>
<sequence length="86" mass="9736">MTHQSNLNYRFEPLASQDPFEVVSFTLDEALSTPFRLVLELVSYEDNVDFAHLLDKPALFTILRGQRPMRHVHGLISAFSQGDTGS</sequence>
<dbReference type="EMBL" id="JAZDCT010000040">
    <property type="protein sequence ID" value="MEE1890546.1"/>
    <property type="molecule type" value="Genomic_DNA"/>
</dbReference>
<reference evidence="1" key="1">
    <citation type="submission" date="2024-01" db="EMBL/GenBank/DDBJ databases">
        <title>Unpublished Manusciprt.</title>
        <authorList>
            <person name="Duman M."/>
            <person name="Valdes E.G."/>
            <person name="Ajmi N."/>
            <person name="Altun S."/>
            <person name="Saticioglu I.B."/>
        </authorList>
    </citation>
    <scope>NUCLEOTIDE SEQUENCE</scope>
    <source>
        <strain evidence="1">137P</strain>
    </source>
</reference>
<dbReference type="SUPFAM" id="SSF69279">
    <property type="entry name" value="Phage tail proteins"/>
    <property type="match status" value="1"/>
</dbReference>
<evidence type="ECO:0000313" key="1">
    <source>
        <dbReference type="EMBL" id="MEE1890546.1"/>
    </source>
</evidence>
<protein>
    <submittedName>
        <fullName evidence="1">Contractile injection system protein, VgrG/Pvc8 family</fullName>
    </submittedName>
</protein>
<dbReference type="Gene3D" id="2.30.110.50">
    <property type="match status" value="1"/>
</dbReference>
<comment type="caution">
    <text evidence="1">The sequence shown here is derived from an EMBL/GenBank/DDBJ whole genome shotgun (WGS) entry which is preliminary data.</text>
</comment>
<dbReference type="RefSeq" id="WP_330105353.1">
    <property type="nucleotide sequence ID" value="NZ_JAZDCT010000040.1"/>
</dbReference>
<proteinExistence type="predicted"/>
<gene>
    <name evidence="1" type="ORF">V0R62_23020</name>
</gene>
<dbReference type="Proteomes" id="UP001354227">
    <property type="component" value="Unassembled WGS sequence"/>
</dbReference>
<feature type="non-terminal residue" evidence="1">
    <location>
        <position position="86"/>
    </location>
</feature>
<accession>A0ABU7HGU5</accession>
<organism evidence="1 2">
    <name type="scientific">Pseudomonas carassii</name>
    <dbReference type="NCBI Taxonomy" id="3115855"/>
    <lineage>
        <taxon>Bacteria</taxon>
        <taxon>Pseudomonadati</taxon>
        <taxon>Pseudomonadota</taxon>
        <taxon>Gammaproteobacteria</taxon>
        <taxon>Pseudomonadales</taxon>
        <taxon>Pseudomonadaceae</taxon>
        <taxon>Pseudomonas</taxon>
    </lineage>
</organism>